<feature type="repeat" description="PPR" evidence="3">
    <location>
        <begin position="213"/>
        <end position="247"/>
    </location>
</feature>
<dbReference type="Gene3D" id="1.25.40.10">
    <property type="entry name" value="Tetratricopeptide repeat domain"/>
    <property type="match status" value="3"/>
</dbReference>
<dbReference type="AlphaFoldDB" id="A0A1D1XX83"/>
<organism evidence="5">
    <name type="scientific">Anthurium amnicola</name>
    <dbReference type="NCBI Taxonomy" id="1678845"/>
    <lineage>
        <taxon>Eukaryota</taxon>
        <taxon>Viridiplantae</taxon>
        <taxon>Streptophyta</taxon>
        <taxon>Embryophyta</taxon>
        <taxon>Tracheophyta</taxon>
        <taxon>Spermatophyta</taxon>
        <taxon>Magnoliopsida</taxon>
        <taxon>Liliopsida</taxon>
        <taxon>Araceae</taxon>
        <taxon>Pothoideae</taxon>
        <taxon>Potheae</taxon>
        <taxon>Anthurium</taxon>
    </lineage>
</organism>
<proteinExistence type="inferred from homology"/>
<dbReference type="EMBL" id="GDJX01020940">
    <property type="protein sequence ID" value="JAT46996.1"/>
    <property type="molecule type" value="Transcribed_RNA"/>
</dbReference>
<dbReference type="Pfam" id="PF13041">
    <property type="entry name" value="PPR_2"/>
    <property type="match status" value="2"/>
</dbReference>
<dbReference type="InterPro" id="IPR011990">
    <property type="entry name" value="TPR-like_helical_dom_sf"/>
</dbReference>
<comment type="similarity">
    <text evidence="1">Belongs to the PPR family. P subfamily.</text>
</comment>
<dbReference type="InterPro" id="IPR002885">
    <property type="entry name" value="PPR_rpt"/>
</dbReference>
<evidence type="ECO:0000256" key="4">
    <source>
        <dbReference type="SAM" id="MobiDB-lite"/>
    </source>
</evidence>
<feature type="repeat" description="PPR" evidence="3">
    <location>
        <begin position="318"/>
        <end position="352"/>
    </location>
</feature>
<dbReference type="GO" id="GO:0010019">
    <property type="term" value="P:chloroplast-nucleus signaling pathway"/>
    <property type="evidence" value="ECO:0007669"/>
    <property type="project" value="TreeGrafter"/>
</dbReference>
<feature type="repeat" description="PPR" evidence="3">
    <location>
        <begin position="248"/>
        <end position="282"/>
    </location>
</feature>
<dbReference type="EMBL" id="GDJX01001653">
    <property type="protein sequence ID" value="JAT66283.1"/>
    <property type="molecule type" value="Transcribed_RNA"/>
</dbReference>
<evidence type="ECO:0000313" key="5">
    <source>
        <dbReference type="EMBL" id="JAT46996.1"/>
    </source>
</evidence>
<accession>A0A1D1XX83</accession>
<dbReference type="PANTHER" id="PTHR47936">
    <property type="entry name" value="PPR_LONG DOMAIN-CONTAINING PROTEIN"/>
    <property type="match status" value="1"/>
</dbReference>
<dbReference type="GO" id="GO:0031930">
    <property type="term" value="P:mitochondria-nucleus signaling pathway"/>
    <property type="evidence" value="ECO:0007669"/>
    <property type="project" value="TreeGrafter"/>
</dbReference>
<feature type="repeat" description="PPR" evidence="3">
    <location>
        <begin position="283"/>
        <end position="317"/>
    </location>
</feature>
<reference evidence="5" key="1">
    <citation type="submission" date="2015-07" db="EMBL/GenBank/DDBJ databases">
        <title>Transcriptome Assembly of Anthurium amnicola.</title>
        <authorList>
            <person name="Suzuki J."/>
        </authorList>
    </citation>
    <scope>NUCLEOTIDE SEQUENCE</scope>
</reference>
<evidence type="ECO:0000256" key="1">
    <source>
        <dbReference type="ARBA" id="ARBA00007626"/>
    </source>
</evidence>
<dbReference type="PANTHER" id="PTHR47936:SF5">
    <property type="entry name" value="PENTACOTRIPEPTIDE-REPEAT REGION OF PRORP DOMAIN-CONTAINING PROTEIN"/>
    <property type="match status" value="1"/>
</dbReference>
<feature type="non-terminal residue" evidence="5">
    <location>
        <position position="1"/>
    </location>
</feature>
<gene>
    <name evidence="5" type="primary">At1g55890_6</name>
    <name evidence="6" type="synonym">At1g55890_0</name>
    <name evidence="5" type="ORF">g.109493</name>
    <name evidence="6" type="ORF">g.109501</name>
</gene>
<evidence type="ECO:0000256" key="3">
    <source>
        <dbReference type="PROSITE-ProRule" id="PRU00708"/>
    </source>
</evidence>
<feature type="region of interest" description="Disordered" evidence="4">
    <location>
        <begin position="33"/>
        <end position="76"/>
    </location>
</feature>
<evidence type="ECO:0000313" key="6">
    <source>
        <dbReference type="EMBL" id="JAT66283.1"/>
    </source>
</evidence>
<sequence>HTPETFPNPSLTLAVQSTAVKSREMASSCLSRLFGSPGRRRTVRPLPSCSAASPDPNPRPTRAPTPARSPNRGLGALNSLFKEPDLDLLVARFKEASSSHHFRGRHRIYEVAVQRLAHAGRLDDVADILEAQKKYPDDIAREGFAARLIVLYGRAGLAPAAEETFRQLPSLGCRRTAMSFNALLTACSYAGDFGRMDAIFRSVLAEEHGIVPDLVSYNVVISSLCKRKDLGAAMCVLEMMEMRGLEPNLITFNTLLNGYYANGQFIEAEKVWEKMAEKNCLPDVKSFNAKLRGLVLEGRTSEAVELVGKLPSMGLKPDTFSFNALIRGHCKDGNLDDAKKVFENLIQNDCRPNRETFEALVPSLCQRGQFDLALRMCNESVSRKCYVAARVLQGVADGLFKNSRVEDATKLVKLAWLNSYDRKSIRIPSPSSMLEL</sequence>
<name>A0A1D1XX83_9ARAE</name>
<protein>
    <submittedName>
        <fullName evidence="5">Pentatricopeptide repeat-containing protein At1g55890, mitochondrial</fullName>
    </submittedName>
</protein>
<evidence type="ECO:0000256" key="2">
    <source>
        <dbReference type="ARBA" id="ARBA00022737"/>
    </source>
</evidence>
<dbReference type="NCBIfam" id="TIGR00756">
    <property type="entry name" value="PPR"/>
    <property type="match status" value="3"/>
</dbReference>
<keyword evidence="2" id="KW-0677">Repeat</keyword>
<dbReference type="PROSITE" id="PS51375">
    <property type="entry name" value="PPR"/>
    <property type="match status" value="4"/>
</dbReference>
<dbReference type="GO" id="GO:0009507">
    <property type="term" value="C:chloroplast"/>
    <property type="evidence" value="ECO:0007669"/>
    <property type="project" value="TreeGrafter"/>
</dbReference>